<gene>
    <name evidence="7" type="ORF">DW888_10095</name>
</gene>
<dbReference type="PANTHER" id="PTHR12143">
    <property type="entry name" value="PEPTIDE N-GLYCANASE PNGASE -RELATED"/>
    <property type="match status" value="1"/>
</dbReference>
<keyword evidence="7" id="KW-0378">Hydrolase</keyword>
<dbReference type="Pfam" id="PF07971">
    <property type="entry name" value="Glyco_hydro_92"/>
    <property type="match status" value="1"/>
</dbReference>
<dbReference type="GO" id="GO:0005829">
    <property type="term" value="C:cytosol"/>
    <property type="evidence" value="ECO:0007669"/>
    <property type="project" value="TreeGrafter"/>
</dbReference>
<evidence type="ECO:0000259" key="4">
    <source>
        <dbReference type="Pfam" id="PF07971"/>
    </source>
</evidence>
<proteinExistence type="predicted"/>
<comment type="subunit">
    <text evidence="2">Monomer.</text>
</comment>
<accession>A0A413VP98</accession>
<dbReference type="Gene3D" id="2.60.120.260">
    <property type="entry name" value="Galactose-binding domain-like"/>
    <property type="match status" value="1"/>
</dbReference>
<evidence type="ECO:0000256" key="3">
    <source>
        <dbReference type="ARBA" id="ARBA00022837"/>
    </source>
</evidence>
<feature type="domain" description="Glycosyl hydrolase family 92" evidence="4">
    <location>
        <begin position="435"/>
        <end position="919"/>
    </location>
</feature>
<dbReference type="RefSeq" id="WP_122201445.1">
    <property type="nucleotide sequence ID" value="NZ_CABJFV010000006.1"/>
</dbReference>
<dbReference type="InterPro" id="IPR008928">
    <property type="entry name" value="6-hairpin_glycosidase_sf"/>
</dbReference>
<evidence type="ECO:0000256" key="1">
    <source>
        <dbReference type="ARBA" id="ARBA00001913"/>
    </source>
</evidence>
<dbReference type="InterPro" id="IPR014718">
    <property type="entry name" value="GH-type_carb-bd"/>
</dbReference>
<dbReference type="InterPro" id="IPR005887">
    <property type="entry name" value="GH92_a_mannosidase_put"/>
</dbReference>
<keyword evidence="3" id="KW-0106">Calcium</keyword>
<dbReference type="GO" id="GO:0005975">
    <property type="term" value="P:carbohydrate metabolic process"/>
    <property type="evidence" value="ECO:0007669"/>
    <property type="project" value="InterPro"/>
</dbReference>
<dbReference type="NCBIfam" id="TIGR01180">
    <property type="entry name" value="aman2_put"/>
    <property type="match status" value="1"/>
</dbReference>
<dbReference type="Pfam" id="PF24135">
    <property type="entry name" value="DUF7402"/>
    <property type="match status" value="1"/>
</dbReference>
<dbReference type="Gene3D" id="3.30.2080.10">
    <property type="entry name" value="GH92 mannosidase domain"/>
    <property type="match status" value="1"/>
</dbReference>
<feature type="domain" description="DUF7402" evidence="6">
    <location>
        <begin position="37"/>
        <end position="170"/>
    </location>
</feature>
<dbReference type="AlphaFoldDB" id="A0A413VP98"/>
<evidence type="ECO:0000259" key="6">
    <source>
        <dbReference type="Pfam" id="PF24135"/>
    </source>
</evidence>
<reference evidence="7 8" key="1">
    <citation type="submission" date="2018-08" db="EMBL/GenBank/DDBJ databases">
        <title>A genome reference for cultivated species of the human gut microbiota.</title>
        <authorList>
            <person name="Zou Y."/>
            <person name="Xue W."/>
            <person name="Luo G."/>
        </authorList>
    </citation>
    <scope>NUCLEOTIDE SEQUENCE [LARGE SCALE GENOMIC DNA]</scope>
    <source>
        <strain evidence="7 8">AM40-30BH</strain>
    </source>
</reference>
<sequence>MKKKEKPLFIHCKSCRITLLVFVWLLPLVSVYATPHNIATRAQVKASSFIPGFEPEKIIDGAIRLYDQGEWRSQSKETFWGYIDYPWIELKWDEAQPIERIILYDRPNPQSQIAGVTIHFSDHSKIYVNSIPNDGAPKVIDFPTKLSSFIRIESTDAMGTNVGLSEVEVYPSIEGYHDFVEKVDPYIETARGRYFFFVTGSLPFGMISAAPMTRNKNQYGGGYNYNSKEILGFPQLHDWMNGGIVLMPTTGEVPTKQGEEGWKSSFSHEGETVRPGYHKLFLDRYNLWVEQTATDRVSFYRFTYCNDAPLADILLNLGGYVGTITMTEANIQKVSDQEIEGSVNTMGRLWGGPDNVKVYYVMQFSKPMKAIDGWDNQTEYRNIESLTSHEKPTRRNATGMTYWDAPSSGIKARFTAKTGEQICVKVAISYTSIANARLNMEMDCNHWDFDAVHQQSQKEWNDYLGKIAVKGGTRDQQIKFYTDLWHVLLGRHKIDDYSGDYPDYTQGERQGKHTVNAVFKKRTLPKDANGKVKFHMYNSDAFWLSQWNLNVLWGLAWPEVLDDFSACLVQYAENGGLLPRGPNLGGYSYIMSSCPATNLLTAAYQKDMLTKTTPTAAYKAMVNNHKGGGMLGSKEQIDIYEQNGYFPDNAGWTIEAAFQDWALSQMAGKLRKKKDAAFYLKRSQGWENLFCDKVNLLMPKNNKGEWLHQDPLSGEGWIEANAWQATWGISHGLSRLAELMGGKDALCTKLNEAFEQSKEDDFVYGYRDGYVSYANQPGCSNAHVFNRTGRPDLAQYWVRRVNEQAYGATTPDKGYGGHDEDQGQMGGVSALMSIGMFSVDGTCSIQPVYDITSPVFDEITIRLDKKYYPNGDKFIIKCHNNSKENCYIERIALNGKELPEYLLPHKEYAKGGILELWLSNSAPVK</sequence>
<dbReference type="GO" id="GO:0006516">
    <property type="term" value="P:glycoprotein catabolic process"/>
    <property type="evidence" value="ECO:0007669"/>
    <property type="project" value="TreeGrafter"/>
</dbReference>
<name>A0A413VP98_9BACE</name>
<comment type="caution">
    <text evidence="7">The sequence shown here is derived from an EMBL/GenBank/DDBJ whole genome shotgun (WGS) entry which is preliminary data.</text>
</comment>
<dbReference type="Gene3D" id="1.20.1610.10">
    <property type="entry name" value="alpha-1,2-mannosidases domains"/>
    <property type="match status" value="1"/>
</dbReference>
<feature type="domain" description="Glycosyl hydrolase family 92 N-terminal" evidence="5">
    <location>
        <begin position="183"/>
        <end position="429"/>
    </location>
</feature>
<protein>
    <submittedName>
        <fullName evidence="7">Glycoside hydrolase family 92 protein</fullName>
    </submittedName>
</protein>
<dbReference type="Gene3D" id="2.70.98.10">
    <property type="match status" value="1"/>
</dbReference>
<dbReference type="InterPro" id="IPR041371">
    <property type="entry name" value="GH92_N"/>
</dbReference>
<dbReference type="GO" id="GO:0030246">
    <property type="term" value="F:carbohydrate binding"/>
    <property type="evidence" value="ECO:0007669"/>
    <property type="project" value="InterPro"/>
</dbReference>
<dbReference type="PANTHER" id="PTHR12143:SF39">
    <property type="entry name" value="SECRETED PROTEIN"/>
    <property type="match status" value="1"/>
</dbReference>
<dbReference type="InterPro" id="IPR012939">
    <property type="entry name" value="Glyco_hydro_92"/>
</dbReference>
<dbReference type="SUPFAM" id="SSF49785">
    <property type="entry name" value="Galactose-binding domain-like"/>
    <property type="match status" value="1"/>
</dbReference>
<evidence type="ECO:0000256" key="2">
    <source>
        <dbReference type="ARBA" id="ARBA00011245"/>
    </source>
</evidence>
<dbReference type="Gene3D" id="1.20.1050.60">
    <property type="entry name" value="alpha-1,2-mannosidase"/>
    <property type="match status" value="1"/>
</dbReference>
<dbReference type="Pfam" id="PF17678">
    <property type="entry name" value="Glyco_hydro_92N"/>
    <property type="match status" value="1"/>
</dbReference>
<organism evidence="7 8">
    <name type="scientific">Bacteroides nordii</name>
    <dbReference type="NCBI Taxonomy" id="291645"/>
    <lineage>
        <taxon>Bacteria</taxon>
        <taxon>Pseudomonadati</taxon>
        <taxon>Bacteroidota</taxon>
        <taxon>Bacteroidia</taxon>
        <taxon>Bacteroidales</taxon>
        <taxon>Bacteroidaceae</taxon>
        <taxon>Bacteroides</taxon>
    </lineage>
</organism>
<dbReference type="InterPro" id="IPR008979">
    <property type="entry name" value="Galactose-bd-like_sf"/>
</dbReference>
<dbReference type="EMBL" id="QSGO01000006">
    <property type="protein sequence ID" value="RHB35460.1"/>
    <property type="molecule type" value="Genomic_DNA"/>
</dbReference>
<dbReference type="GO" id="GO:0000224">
    <property type="term" value="F:peptide-N4-(N-acetyl-beta-glucosaminyl)asparagine amidase activity"/>
    <property type="evidence" value="ECO:0007669"/>
    <property type="project" value="TreeGrafter"/>
</dbReference>
<dbReference type="SUPFAM" id="SSF48208">
    <property type="entry name" value="Six-hairpin glycosidases"/>
    <property type="match status" value="1"/>
</dbReference>
<dbReference type="Proteomes" id="UP000284379">
    <property type="component" value="Unassembled WGS sequence"/>
</dbReference>
<dbReference type="InterPro" id="IPR050883">
    <property type="entry name" value="PNGase"/>
</dbReference>
<dbReference type="InterPro" id="IPR055826">
    <property type="entry name" value="DUF7402"/>
</dbReference>
<evidence type="ECO:0000313" key="7">
    <source>
        <dbReference type="EMBL" id="RHB35460.1"/>
    </source>
</evidence>
<evidence type="ECO:0000259" key="5">
    <source>
        <dbReference type="Pfam" id="PF17678"/>
    </source>
</evidence>
<comment type="cofactor">
    <cofactor evidence="1">
        <name>Ca(2+)</name>
        <dbReference type="ChEBI" id="CHEBI:29108"/>
    </cofactor>
</comment>
<evidence type="ECO:0000313" key="8">
    <source>
        <dbReference type="Proteomes" id="UP000284379"/>
    </source>
</evidence>